<dbReference type="KEGG" id="pox:MB84_11250"/>
<dbReference type="Proteomes" id="UP000035050">
    <property type="component" value="Chromosome"/>
</dbReference>
<dbReference type="HOGENOM" id="CLU_2845780_0_0_4"/>
<keyword evidence="2" id="KW-1185">Reference proteome</keyword>
<name>A0A0E3YDH8_9BURK</name>
<dbReference type="EMBL" id="CP011253">
    <property type="protein sequence ID" value="AKC69930.1"/>
    <property type="molecule type" value="Genomic_DNA"/>
</dbReference>
<evidence type="ECO:0000313" key="1">
    <source>
        <dbReference type="EMBL" id="AKC69930.1"/>
    </source>
</evidence>
<dbReference type="AlphaFoldDB" id="A0A0E3YDH8"/>
<protein>
    <submittedName>
        <fullName evidence="1">Uncharacterized protein</fullName>
    </submittedName>
</protein>
<dbReference type="RefSeq" id="WP_046291195.1">
    <property type="nucleotide sequence ID" value="NZ_CP011253.3"/>
</dbReference>
<sequence length="65" mass="6953">MYFCVLAHALPPPPRSQALMQLIAQEVGEDAFGPALLKQFEMVFVTPPDASGFEALSHSVGLSGH</sequence>
<gene>
    <name evidence="1" type="ORF">MB84_11250</name>
</gene>
<accession>A0A0E3YDH8</accession>
<evidence type="ECO:0000313" key="2">
    <source>
        <dbReference type="Proteomes" id="UP000035050"/>
    </source>
</evidence>
<dbReference type="PATRIC" id="fig|573737.6.peg.3120"/>
<organism evidence="1 2">
    <name type="scientific">Pandoraea oxalativorans</name>
    <dbReference type="NCBI Taxonomy" id="573737"/>
    <lineage>
        <taxon>Bacteria</taxon>
        <taxon>Pseudomonadati</taxon>
        <taxon>Pseudomonadota</taxon>
        <taxon>Betaproteobacteria</taxon>
        <taxon>Burkholderiales</taxon>
        <taxon>Burkholderiaceae</taxon>
        <taxon>Pandoraea</taxon>
    </lineage>
</organism>
<reference evidence="1" key="1">
    <citation type="submission" date="2016-06" db="EMBL/GenBank/DDBJ databases">
        <title>Pandoraea oxalativorans DSM 23570 Genome Sequencing.</title>
        <authorList>
            <person name="Ee R."/>
            <person name="Lim Y.-L."/>
            <person name="Yong D."/>
            <person name="Yin W.-F."/>
            <person name="Chan K.-G."/>
        </authorList>
    </citation>
    <scope>NUCLEOTIDE SEQUENCE</scope>
    <source>
        <strain evidence="1">DSM 23570</strain>
    </source>
</reference>
<proteinExistence type="predicted"/>